<dbReference type="GO" id="GO:0008270">
    <property type="term" value="F:zinc ion binding"/>
    <property type="evidence" value="ECO:0007669"/>
    <property type="project" value="UniProtKB-KW"/>
</dbReference>
<dbReference type="AlphaFoldDB" id="A0AAN9B1V7"/>
<feature type="compositionally biased region" description="Polar residues" evidence="10">
    <location>
        <begin position="718"/>
        <end position="731"/>
    </location>
</feature>
<keyword evidence="13" id="KW-1185">Reference proteome</keyword>
<dbReference type="SMART" id="SM00355">
    <property type="entry name" value="ZnF_C2H2"/>
    <property type="match status" value="9"/>
</dbReference>
<evidence type="ECO:0000256" key="10">
    <source>
        <dbReference type="SAM" id="MobiDB-lite"/>
    </source>
</evidence>
<keyword evidence="2" id="KW-0479">Metal-binding</keyword>
<dbReference type="PROSITE" id="PS50157">
    <property type="entry name" value="ZINC_FINGER_C2H2_2"/>
    <property type="match status" value="8"/>
</dbReference>
<evidence type="ECO:0000256" key="4">
    <source>
        <dbReference type="ARBA" id="ARBA00022771"/>
    </source>
</evidence>
<feature type="compositionally biased region" description="Polar residues" evidence="10">
    <location>
        <begin position="638"/>
        <end position="673"/>
    </location>
</feature>
<feature type="compositionally biased region" description="Basic and acidic residues" evidence="10">
    <location>
        <begin position="153"/>
        <end position="163"/>
    </location>
</feature>
<feature type="domain" description="C2H2-type" evidence="11">
    <location>
        <begin position="486"/>
        <end position="513"/>
    </location>
</feature>
<dbReference type="GO" id="GO:0002682">
    <property type="term" value="P:regulation of immune system process"/>
    <property type="evidence" value="ECO:0007669"/>
    <property type="project" value="TreeGrafter"/>
</dbReference>
<reference evidence="12 13" key="1">
    <citation type="submission" date="2024-02" db="EMBL/GenBank/DDBJ databases">
        <title>Chromosome-scale genome assembly of the rough periwinkle Littorina saxatilis.</title>
        <authorList>
            <person name="De Jode A."/>
            <person name="Faria R."/>
            <person name="Formenti G."/>
            <person name="Sims Y."/>
            <person name="Smith T.P."/>
            <person name="Tracey A."/>
            <person name="Wood J.M.D."/>
            <person name="Zagrodzka Z.B."/>
            <person name="Johannesson K."/>
            <person name="Butlin R.K."/>
            <person name="Leder E.H."/>
        </authorList>
    </citation>
    <scope>NUCLEOTIDE SEQUENCE [LARGE SCALE GENOMIC DNA]</scope>
    <source>
        <strain evidence="12">Snail1</strain>
        <tissue evidence="12">Muscle</tissue>
    </source>
</reference>
<keyword evidence="7" id="KW-0804">Transcription</keyword>
<feature type="compositionally biased region" description="Polar residues" evidence="10">
    <location>
        <begin position="762"/>
        <end position="779"/>
    </location>
</feature>
<feature type="compositionally biased region" description="Basic residues" evidence="10">
    <location>
        <begin position="98"/>
        <end position="116"/>
    </location>
</feature>
<feature type="region of interest" description="Disordered" evidence="10">
    <location>
        <begin position="838"/>
        <end position="872"/>
    </location>
</feature>
<accession>A0AAN9B1V7</accession>
<feature type="region of interest" description="Disordered" evidence="10">
    <location>
        <begin position="592"/>
        <end position="681"/>
    </location>
</feature>
<dbReference type="EMBL" id="JBAMIC010000013">
    <property type="protein sequence ID" value="KAK7097706.1"/>
    <property type="molecule type" value="Genomic_DNA"/>
</dbReference>
<feature type="compositionally biased region" description="Polar residues" evidence="10">
    <location>
        <begin position="169"/>
        <end position="180"/>
    </location>
</feature>
<dbReference type="FunFam" id="3.30.160.60:FF:000086">
    <property type="entry name" value="transcription factor E4F1 isoform X1"/>
    <property type="match status" value="1"/>
</dbReference>
<protein>
    <recommendedName>
        <fullName evidence="11">C2H2-type domain-containing protein</fullName>
    </recommendedName>
</protein>
<keyword evidence="8" id="KW-0539">Nucleus</keyword>
<dbReference type="FunFam" id="3.30.160.60:FF:000688">
    <property type="entry name" value="zinc finger protein 197 isoform X1"/>
    <property type="match status" value="1"/>
</dbReference>
<keyword evidence="4 9" id="KW-0863">Zinc-finger</keyword>
<name>A0AAN9B1V7_9CAEN</name>
<feature type="compositionally biased region" description="Basic and acidic residues" evidence="10">
    <location>
        <begin position="703"/>
        <end position="717"/>
    </location>
</feature>
<sequence>MPEIFSSVTANLAPALRSQFPPDFDFSAMLYKVAHDAGVSVKVEQSARGNCCTFQGLWCSMEQAYMLLATTLAIQGIRTLTDDHDTSLQSKKTATKQQPRKPSRRKPAKGKHRKKNATRDVNDIGIDSIKNLDNEANTTEIPDDFLADSTSNKLEEDNCRETAVEDSQCENQVQDTQPESKSLLNTAHSQGSSHLNLHSDSSSPLIEYQQKRRQEPRHPPSYLTQASHTYSFLSKYGDHSYPSLRRTVRKRKAVFSTETSLETVIKTRERKRGRPRKHDDEGQTEFSCSECDVVASSRPKLNDHIHRRHRGNPVGCDLCGKIFHNQLYMLRHRSSHTGPQHCCDICGKMFKIQKAMINHRKTHEDGYERPTFPCSLCTKTFCSKYIVDCHVKSVHMGQRKSYLCSFCGKKFTTRHSLQEHVNAHSGIKPHICNICEKGFSYDSALREHKLIHEAMKKFKCDFCSKSFCQRSGLKMHMRIHKDSKQFKCQECGREFTQKQALQRHERVHKGVKPFTCRLCSRSFTDASIIRRHLTLVHKIHKDAKTWREDIVCTVKPDADYHVSYVGNGEPDLEPKRPKASRGKTEARFLLQSRARSQRSRNQNKLIRENSESKDSQVRLPTLVQTLSDPVHGTKEKAFSQQHTTQNARPLSLSASAHSQEVYTSTKQSASHSSVFPPHLQDPEHVEVPFTQNHEQSLWSDAATHRDHAAETRDRKGTCDSSVPSSVTRSMQESSAQYSSAIYEAAVHHGFPRELYLKDNTIGEQQQQRGPASTAQQPQHSSKDTIAFPNTTTATPTTFAAPQPLPSFYYYSQLASQFGMSFNDYPYIGAGAYPSIGSSPTSSTVDHLIPAHPQPQEGKDTHCPSDHGGGHID</sequence>
<evidence type="ECO:0000256" key="8">
    <source>
        <dbReference type="ARBA" id="ARBA00023242"/>
    </source>
</evidence>
<evidence type="ECO:0000313" key="13">
    <source>
        <dbReference type="Proteomes" id="UP001374579"/>
    </source>
</evidence>
<evidence type="ECO:0000256" key="2">
    <source>
        <dbReference type="ARBA" id="ARBA00022723"/>
    </source>
</evidence>
<dbReference type="Proteomes" id="UP001374579">
    <property type="component" value="Unassembled WGS sequence"/>
</dbReference>
<feature type="domain" description="C2H2-type" evidence="11">
    <location>
        <begin position="458"/>
        <end position="485"/>
    </location>
</feature>
<feature type="compositionally biased region" description="Polar residues" evidence="10">
    <location>
        <begin position="87"/>
        <end position="97"/>
    </location>
</feature>
<dbReference type="InterPro" id="IPR036236">
    <property type="entry name" value="Znf_C2H2_sf"/>
</dbReference>
<organism evidence="12 13">
    <name type="scientific">Littorina saxatilis</name>
    <dbReference type="NCBI Taxonomy" id="31220"/>
    <lineage>
        <taxon>Eukaryota</taxon>
        <taxon>Metazoa</taxon>
        <taxon>Spiralia</taxon>
        <taxon>Lophotrochozoa</taxon>
        <taxon>Mollusca</taxon>
        <taxon>Gastropoda</taxon>
        <taxon>Caenogastropoda</taxon>
        <taxon>Littorinimorpha</taxon>
        <taxon>Littorinoidea</taxon>
        <taxon>Littorinidae</taxon>
        <taxon>Littorina</taxon>
    </lineage>
</organism>
<evidence type="ECO:0000256" key="9">
    <source>
        <dbReference type="PROSITE-ProRule" id="PRU00042"/>
    </source>
</evidence>
<evidence type="ECO:0000256" key="1">
    <source>
        <dbReference type="ARBA" id="ARBA00004123"/>
    </source>
</evidence>
<feature type="domain" description="C2H2-type" evidence="11">
    <location>
        <begin position="372"/>
        <end position="400"/>
    </location>
</feature>
<dbReference type="GO" id="GO:0000978">
    <property type="term" value="F:RNA polymerase II cis-regulatory region sequence-specific DNA binding"/>
    <property type="evidence" value="ECO:0007669"/>
    <property type="project" value="TreeGrafter"/>
</dbReference>
<feature type="region of interest" description="Disordered" evidence="10">
    <location>
        <begin position="703"/>
        <end position="731"/>
    </location>
</feature>
<dbReference type="GO" id="GO:0005654">
    <property type="term" value="C:nucleoplasm"/>
    <property type="evidence" value="ECO:0007669"/>
    <property type="project" value="TreeGrafter"/>
</dbReference>
<dbReference type="PROSITE" id="PS00028">
    <property type="entry name" value="ZINC_FINGER_C2H2_1"/>
    <property type="match status" value="8"/>
</dbReference>
<dbReference type="Gene3D" id="3.30.160.60">
    <property type="entry name" value="Classic Zinc Finger"/>
    <property type="match status" value="7"/>
</dbReference>
<keyword evidence="5" id="KW-0862">Zinc</keyword>
<evidence type="ECO:0000256" key="7">
    <source>
        <dbReference type="ARBA" id="ARBA00023163"/>
    </source>
</evidence>
<comment type="caution">
    <text evidence="12">The sequence shown here is derived from an EMBL/GenBank/DDBJ whole genome shotgun (WGS) entry which is preliminary data.</text>
</comment>
<dbReference type="InterPro" id="IPR013087">
    <property type="entry name" value="Znf_C2H2_type"/>
</dbReference>
<feature type="region of interest" description="Disordered" evidence="10">
    <location>
        <begin position="565"/>
        <end position="584"/>
    </location>
</feature>
<feature type="domain" description="C2H2-type" evidence="11">
    <location>
        <begin position="402"/>
        <end position="429"/>
    </location>
</feature>
<feature type="compositionally biased region" description="Low complexity" evidence="10">
    <location>
        <begin position="784"/>
        <end position="798"/>
    </location>
</feature>
<dbReference type="PANTHER" id="PTHR24399:SF23">
    <property type="entry name" value="C2H2-TYPE DOMAIN-CONTAINING PROTEIN"/>
    <property type="match status" value="1"/>
</dbReference>
<feature type="region of interest" description="Disordered" evidence="10">
    <location>
        <begin position="140"/>
        <end position="180"/>
    </location>
</feature>
<dbReference type="Pfam" id="PF00096">
    <property type="entry name" value="zf-C2H2"/>
    <property type="match status" value="3"/>
</dbReference>
<feature type="domain" description="C2H2-type" evidence="11">
    <location>
        <begin position="314"/>
        <end position="341"/>
    </location>
</feature>
<dbReference type="Pfam" id="PF13912">
    <property type="entry name" value="zf-C2H2_6"/>
    <property type="match status" value="2"/>
</dbReference>
<dbReference type="FunFam" id="3.30.160.60:FF:000671">
    <property type="entry name" value="Zinc finger protein 26"/>
    <property type="match status" value="1"/>
</dbReference>
<evidence type="ECO:0000256" key="3">
    <source>
        <dbReference type="ARBA" id="ARBA00022737"/>
    </source>
</evidence>
<evidence type="ECO:0000256" key="6">
    <source>
        <dbReference type="ARBA" id="ARBA00023015"/>
    </source>
</evidence>
<feature type="domain" description="C2H2-type" evidence="11">
    <location>
        <begin position="430"/>
        <end position="457"/>
    </location>
</feature>
<feature type="domain" description="C2H2-type" evidence="11">
    <location>
        <begin position="514"/>
        <end position="542"/>
    </location>
</feature>
<evidence type="ECO:0000256" key="5">
    <source>
        <dbReference type="ARBA" id="ARBA00022833"/>
    </source>
</evidence>
<feature type="region of interest" description="Disordered" evidence="10">
    <location>
        <begin position="762"/>
        <end position="798"/>
    </location>
</feature>
<feature type="compositionally biased region" description="Basic and acidic residues" evidence="10">
    <location>
        <begin position="856"/>
        <end position="872"/>
    </location>
</feature>
<feature type="region of interest" description="Disordered" evidence="10">
    <location>
        <begin position="84"/>
        <end position="123"/>
    </location>
</feature>
<feature type="domain" description="C2H2-type" evidence="11">
    <location>
        <begin position="341"/>
        <end position="368"/>
    </location>
</feature>
<proteinExistence type="predicted"/>
<evidence type="ECO:0000313" key="12">
    <source>
        <dbReference type="EMBL" id="KAK7097706.1"/>
    </source>
</evidence>
<dbReference type="SUPFAM" id="SSF57667">
    <property type="entry name" value="beta-beta-alpha zinc fingers"/>
    <property type="match status" value="5"/>
</dbReference>
<feature type="compositionally biased region" description="Basic and acidic residues" evidence="10">
    <location>
        <begin position="605"/>
        <end position="616"/>
    </location>
</feature>
<gene>
    <name evidence="12" type="ORF">V1264_004643</name>
</gene>
<dbReference type="GO" id="GO:0001817">
    <property type="term" value="P:regulation of cytokine production"/>
    <property type="evidence" value="ECO:0007669"/>
    <property type="project" value="TreeGrafter"/>
</dbReference>
<keyword evidence="3" id="KW-0677">Repeat</keyword>
<dbReference type="PANTHER" id="PTHR24399">
    <property type="entry name" value="ZINC FINGER AND BTB DOMAIN-CONTAINING"/>
    <property type="match status" value="1"/>
</dbReference>
<feature type="compositionally biased region" description="Low complexity" evidence="10">
    <location>
        <begin position="592"/>
        <end position="603"/>
    </location>
</feature>
<comment type="subcellular location">
    <subcellularLocation>
        <location evidence="1">Nucleus</location>
    </subcellularLocation>
</comment>
<keyword evidence="6" id="KW-0805">Transcription regulation</keyword>
<feature type="compositionally biased region" description="Basic and acidic residues" evidence="10">
    <location>
        <begin position="572"/>
        <end position="584"/>
    </location>
</feature>
<evidence type="ECO:0000259" key="11">
    <source>
        <dbReference type="PROSITE" id="PS50157"/>
    </source>
</evidence>
<dbReference type="GO" id="GO:0001227">
    <property type="term" value="F:DNA-binding transcription repressor activity, RNA polymerase II-specific"/>
    <property type="evidence" value="ECO:0007669"/>
    <property type="project" value="TreeGrafter"/>
</dbReference>